<evidence type="ECO:0000313" key="2">
    <source>
        <dbReference type="Proteomes" id="UP001147747"/>
    </source>
</evidence>
<comment type="caution">
    <text evidence="1">The sequence shown here is derived from an EMBL/GenBank/DDBJ whole genome shotgun (WGS) entry which is preliminary data.</text>
</comment>
<dbReference type="AlphaFoldDB" id="A0A9X0BCX8"/>
<dbReference type="OrthoDB" id="10358050at2759"/>
<sequence length="82" mass="9210">MNRPVLARPLPATKGYAIEFKPIFLLLEWCRNLRDLAPDSKDERVSPSNGSSPADMAVPFATETYLRGSLDNIPMLVEAWTF</sequence>
<name>A0A9X0BCX8_9EURO</name>
<reference evidence="1" key="2">
    <citation type="journal article" date="2023" name="IMA Fungus">
        <title>Comparative genomic study of the Penicillium genus elucidates a diverse pangenome and 15 lateral gene transfer events.</title>
        <authorList>
            <person name="Petersen C."/>
            <person name="Sorensen T."/>
            <person name="Nielsen M.R."/>
            <person name="Sondergaard T.E."/>
            <person name="Sorensen J.L."/>
            <person name="Fitzpatrick D.A."/>
            <person name="Frisvad J.C."/>
            <person name="Nielsen K.L."/>
        </authorList>
    </citation>
    <scope>NUCLEOTIDE SEQUENCE</scope>
    <source>
        <strain evidence="1">IBT 29677</strain>
    </source>
</reference>
<keyword evidence="2" id="KW-1185">Reference proteome</keyword>
<dbReference type="Proteomes" id="UP001147747">
    <property type="component" value="Unassembled WGS sequence"/>
</dbReference>
<proteinExistence type="predicted"/>
<accession>A0A9X0BCX8</accession>
<reference evidence="1" key="1">
    <citation type="submission" date="2022-12" db="EMBL/GenBank/DDBJ databases">
        <authorList>
            <person name="Petersen C."/>
        </authorList>
    </citation>
    <scope>NUCLEOTIDE SEQUENCE</scope>
    <source>
        <strain evidence="1">IBT 29677</strain>
    </source>
</reference>
<dbReference type="RefSeq" id="XP_056492462.1">
    <property type="nucleotide sequence ID" value="XM_056626667.1"/>
</dbReference>
<protein>
    <submittedName>
        <fullName evidence="1">Uncharacterized protein</fullName>
    </submittedName>
</protein>
<gene>
    <name evidence="1" type="ORF">N7509_002030</name>
</gene>
<dbReference type="GeneID" id="81365647"/>
<evidence type="ECO:0000313" key="1">
    <source>
        <dbReference type="EMBL" id="KAJ5408147.1"/>
    </source>
</evidence>
<organism evidence="1 2">
    <name type="scientific">Penicillium cosmopolitanum</name>
    <dbReference type="NCBI Taxonomy" id="1131564"/>
    <lineage>
        <taxon>Eukaryota</taxon>
        <taxon>Fungi</taxon>
        <taxon>Dikarya</taxon>
        <taxon>Ascomycota</taxon>
        <taxon>Pezizomycotina</taxon>
        <taxon>Eurotiomycetes</taxon>
        <taxon>Eurotiomycetidae</taxon>
        <taxon>Eurotiales</taxon>
        <taxon>Aspergillaceae</taxon>
        <taxon>Penicillium</taxon>
    </lineage>
</organism>
<dbReference type="EMBL" id="JAPZBU010000004">
    <property type="protein sequence ID" value="KAJ5408147.1"/>
    <property type="molecule type" value="Genomic_DNA"/>
</dbReference>